<reference evidence="3" key="1">
    <citation type="submission" date="2023-07" db="EMBL/GenBank/DDBJ databases">
        <title>Comparative genomics of wheat-associated soil bacteria to identify genetic determinants of phenazine resistance.</title>
        <authorList>
            <person name="Mouncey N."/>
        </authorList>
    </citation>
    <scope>NUCLEOTIDE SEQUENCE</scope>
    <source>
        <strain evidence="3">V4I22</strain>
    </source>
</reference>
<dbReference type="EMBL" id="JAUSZV010000005">
    <property type="protein sequence ID" value="MDQ0907727.1"/>
    <property type="molecule type" value="Genomic_DNA"/>
</dbReference>
<evidence type="ECO:0000313" key="4">
    <source>
        <dbReference type="Proteomes" id="UP001234216"/>
    </source>
</evidence>
<gene>
    <name evidence="3" type="ORF">QFZ22_003712</name>
</gene>
<proteinExistence type="predicted"/>
<comment type="caution">
    <text evidence="3">The sequence shown here is derived from an EMBL/GenBank/DDBJ whole genome shotgun (WGS) entry which is preliminary data.</text>
</comment>
<dbReference type="Pfam" id="PF01385">
    <property type="entry name" value="OrfB_IS605"/>
    <property type="match status" value="1"/>
</dbReference>
<dbReference type="Proteomes" id="UP001234216">
    <property type="component" value="Unassembled WGS sequence"/>
</dbReference>
<feature type="region of interest" description="Disordered" evidence="1">
    <location>
        <begin position="231"/>
        <end position="261"/>
    </location>
</feature>
<name>A0AAW8FC69_9ACTN</name>
<evidence type="ECO:0000259" key="2">
    <source>
        <dbReference type="Pfam" id="PF01385"/>
    </source>
</evidence>
<sequence length="366" mass="40373">MLVKLVVQVKLLPTPEQAAALEATLRACNEAATWVSEAAFERGEFKNFALRKHAYDAVKSRWGLGAQAAQHVIKKACDAYTTLKANLKAGNLGKPGSKRYRRATEKPISFRARGAQPYDDRMLSWQIPDRTVSIWTTGGRVKSVAFTASVEQLVTLALYRRGESDLLERDGIWFLNATCEVPEAPLNTEPVDFLGIDLGIVNIATTSDGEIMAGRERNRVRTRERGLRAKLQRKNTPSARRRLKKRRRKEARRGKDINHKIAKHVVAEAGGTSHALKAVGEHRSRNRPGRPDRHPPAGTASQAWGYLPRPLGSGEGPPTPTGRSPSWGRSSRTRPAGRGCRWCTSIRRTPRGPAPSAESPARFSAG</sequence>
<feature type="compositionally biased region" description="Basic and acidic residues" evidence="1">
    <location>
        <begin position="279"/>
        <end position="295"/>
    </location>
</feature>
<feature type="compositionally biased region" description="Basic residues" evidence="1">
    <location>
        <begin position="231"/>
        <end position="252"/>
    </location>
</feature>
<accession>A0AAW8FC69</accession>
<protein>
    <submittedName>
        <fullName evidence="3">Transposase</fullName>
    </submittedName>
</protein>
<dbReference type="InterPro" id="IPR001959">
    <property type="entry name" value="Transposase"/>
</dbReference>
<evidence type="ECO:0000256" key="1">
    <source>
        <dbReference type="SAM" id="MobiDB-lite"/>
    </source>
</evidence>
<organism evidence="3 4">
    <name type="scientific">Streptomyces canus</name>
    <dbReference type="NCBI Taxonomy" id="58343"/>
    <lineage>
        <taxon>Bacteria</taxon>
        <taxon>Bacillati</taxon>
        <taxon>Actinomycetota</taxon>
        <taxon>Actinomycetes</taxon>
        <taxon>Kitasatosporales</taxon>
        <taxon>Streptomycetaceae</taxon>
        <taxon>Streptomyces</taxon>
        <taxon>Streptomyces aurantiacus group</taxon>
    </lineage>
</organism>
<feature type="compositionally biased region" description="Polar residues" evidence="1">
    <location>
        <begin position="321"/>
        <end position="330"/>
    </location>
</feature>
<feature type="domain" description="Probable transposase IS891/IS1136/IS1341" evidence="2">
    <location>
        <begin position="179"/>
        <end position="268"/>
    </location>
</feature>
<dbReference type="AlphaFoldDB" id="A0AAW8FC69"/>
<evidence type="ECO:0000313" key="3">
    <source>
        <dbReference type="EMBL" id="MDQ0907727.1"/>
    </source>
</evidence>
<feature type="region of interest" description="Disordered" evidence="1">
    <location>
        <begin position="279"/>
        <end position="366"/>
    </location>
</feature>